<protein>
    <submittedName>
        <fullName evidence="2">Cytochrome O ubiquinol oxidase subunit I</fullName>
    </submittedName>
</protein>
<comment type="caution">
    <text evidence="2">The sequence shown here is derived from an EMBL/GenBank/DDBJ whole genome shotgun (WGS) entry which is preliminary data.</text>
</comment>
<accession>U2Z9D7</accession>
<evidence type="ECO:0000313" key="2">
    <source>
        <dbReference type="EMBL" id="GAD57682.1"/>
    </source>
</evidence>
<dbReference type="AlphaFoldDB" id="U2Z9D7"/>
<proteinExistence type="predicted"/>
<dbReference type="EMBL" id="BATB01000129">
    <property type="protein sequence ID" value="GAD57682.1"/>
    <property type="molecule type" value="Genomic_DNA"/>
</dbReference>
<feature type="region of interest" description="Disordered" evidence="1">
    <location>
        <begin position="40"/>
        <end position="60"/>
    </location>
</feature>
<name>U2Z9D7_9RHOB</name>
<evidence type="ECO:0000256" key="1">
    <source>
        <dbReference type="SAM" id="MobiDB-lite"/>
    </source>
</evidence>
<gene>
    <name evidence="2" type="ORF">MBELCI_3734</name>
</gene>
<dbReference type="Proteomes" id="UP000016566">
    <property type="component" value="Unassembled WGS sequence"/>
</dbReference>
<keyword evidence="3" id="KW-1185">Reference proteome</keyword>
<dbReference type="STRING" id="1337093.MBELCI_3734"/>
<evidence type="ECO:0000313" key="3">
    <source>
        <dbReference type="Proteomes" id="UP000016566"/>
    </source>
</evidence>
<organism evidence="2 3">
    <name type="scientific">Limimaricola cinnabarinus LL-001</name>
    <dbReference type="NCBI Taxonomy" id="1337093"/>
    <lineage>
        <taxon>Bacteria</taxon>
        <taxon>Pseudomonadati</taxon>
        <taxon>Pseudomonadota</taxon>
        <taxon>Alphaproteobacteria</taxon>
        <taxon>Rhodobacterales</taxon>
        <taxon>Paracoccaceae</taxon>
        <taxon>Limimaricola</taxon>
    </lineage>
</organism>
<reference evidence="2" key="1">
    <citation type="journal article" date="2013" name="Genome Announc.">
        <title>Draft Genome Sequence of Loktanella cinnabarina LL-001T, Isolated from Deep-Sea Floor Sediment.</title>
        <authorList>
            <person name="Nishi S."/>
            <person name="Tsubouchi T."/>
            <person name="Takaki Y."/>
            <person name="Koyanagi R."/>
            <person name="Satoh N."/>
            <person name="Maruyama T."/>
            <person name="Hatada Y."/>
        </authorList>
    </citation>
    <scope>NUCLEOTIDE SEQUENCE [LARGE SCALE GENOMIC DNA]</scope>
    <source>
        <strain evidence="2">LL-001</strain>
    </source>
</reference>
<sequence>MMLARGFVRDTVRIIPAAEVREAHESWLTLVHATPRVLRHQEHTPTNLGHAVPASQEEQS</sequence>